<dbReference type="EMBL" id="AB174070">
    <property type="protein sequence ID" value="BAE91132.1"/>
    <property type="molecule type" value="mRNA"/>
</dbReference>
<accession>I7GNA0</accession>
<evidence type="ECO:0000313" key="1">
    <source>
        <dbReference type="EMBL" id="BAE91132.1"/>
    </source>
</evidence>
<reference evidence="1" key="1">
    <citation type="journal article" date="2007" name="PLoS Biol.">
        <title>Rate of evolution in brain-expressed genes in humans and other primates.</title>
        <authorList>
            <person name="Wang H.-Y."/>
            <person name="Chien H.-C."/>
            <person name="Osada N."/>
            <person name="Hashimoto K."/>
            <person name="Sugano S."/>
            <person name="Gojobori T."/>
            <person name="Chou C.-K."/>
            <person name="Tsai S.-F."/>
            <person name="Wu C.-I."/>
            <person name="Shen C.-K.J."/>
        </authorList>
    </citation>
    <scope>NUCLEOTIDE SEQUENCE</scope>
</reference>
<name>I7GNA0_MACFA</name>
<dbReference type="AlphaFoldDB" id="I7GNA0"/>
<protein>
    <submittedName>
        <fullName evidence="1">Macaca fascicularis brain cDNA clone: QmoA-12080, similar to human motile sperm domain containing 2 (MOSPD2), mRNA, RefSeq: NM_152581.1</fullName>
    </submittedName>
</protein>
<sequence length="91" mass="10363">MNTLISVEFGKLSVVGISLNSVSNAQKKSLKQSPYPVIFMEFHVVHYSWTLNFLPNLLKRPDLLLSHLHPHSRAEESLWTMNCTVSLLISK</sequence>
<organism evidence="1">
    <name type="scientific">Macaca fascicularis</name>
    <name type="common">Crab-eating macaque</name>
    <name type="synonym">Cynomolgus monkey</name>
    <dbReference type="NCBI Taxonomy" id="9541"/>
    <lineage>
        <taxon>Eukaryota</taxon>
        <taxon>Metazoa</taxon>
        <taxon>Chordata</taxon>
        <taxon>Craniata</taxon>
        <taxon>Vertebrata</taxon>
        <taxon>Euteleostomi</taxon>
        <taxon>Mammalia</taxon>
        <taxon>Eutheria</taxon>
        <taxon>Euarchontoglires</taxon>
        <taxon>Primates</taxon>
        <taxon>Haplorrhini</taxon>
        <taxon>Catarrhini</taxon>
        <taxon>Cercopithecidae</taxon>
        <taxon>Cercopithecinae</taxon>
        <taxon>Macaca</taxon>
    </lineage>
</organism>
<proteinExistence type="evidence at transcript level"/>